<sequence>MNHENAGATATVDLPSPHTAGERAAVILDSIEAHPLFDRLRTSTLAYPECWATFTGYPLIAEWDLDADGPHLFVEALRTMAMKAAVYELTGDEQTAELDVAAPVDEMVHALTAQFTVLSRVQADLSVTFIHSTDNERFTYDAEGYTDQVYRAAGWGEPPRRYWLPKTETSRRLGILFEHYESIGVQAGGRSHFFTFGR</sequence>
<protein>
    <submittedName>
        <fullName evidence="1">Uncharacterized protein</fullName>
    </submittedName>
</protein>
<dbReference type="Proteomes" id="UP001201873">
    <property type="component" value="Unassembled WGS sequence"/>
</dbReference>
<evidence type="ECO:0000313" key="1">
    <source>
        <dbReference type="EMBL" id="MCK9876620.1"/>
    </source>
</evidence>
<dbReference type="RefSeq" id="WP_248824850.1">
    <property type="nucleotide sequence ID" value="NZ_JALKFT010000010.1"/>
</dbReference>
<accession>A0ABT0JYK3</accession>
<evidence type="ECO:0000313" key="2">
    <source>
        <dbReference type="Proteomes" id="UP001201873"/>
    </source>
</evidence>
<organism evidence="1 2">
    <name type="scientific">Frankia umida</name>
    <dbReference type="NCBI Taxonomy" id="573489"/>
    <lineage>
        <taxon>Bacteria</taxon>
        <taxon>Bacillati</taxon>
        <taxon>Actinomycetota</taxon>
        <taxon>Actinomycetes</taxon>
        <taxon>Frankiales</taxon>
        <taxon>Frankiaceae</taxon>
        <taxon>Frankia</taxon>
    </lineage>
</organism>
<keyword evidence="2" id="KW-1185">Reference proteome</keyword>
<gene>
    <name evidence="1" type="ORF">MXD59_12665</name>
</gene>
<reference evidence="1 2" key="1">
    <citation type="submission" date="2022-04" db="EMBL/GenBank/DDBJ databases">
        <title>Genome diversity in the genus Frankia.</title>
        <authorList>
            <person name="Carlos-Shanley C."/>
            <person name="Hahn D."/>
        </authorList>
    </citation>
    <scope>NUCLEOTIDE SEQUENCE [LARGE SCALE GENOMIC DNA]</scope>
    <source>
        <strain evidence="1 2">Ag45/Mut15</strain>
    </source>
</reference>
<name>A0ABT0JYK3_9ACTN</name>
<proteinExistence type="predicted"/>
<dbReference type="EMBL" id="JALKFT010000010">
    <property type="protein sequence ID" value="MCK9876620.1"/>
    <property type="molecule type" value="Genomic_DNA"/>
</dbReference>
<comment type="caution">
    <text evidence="1">The sequence shown here is derived from an EMBL/GenBank/DDBJ whole genome shotgun (WGS) entry which is preliminary data.</text>
</comment>